<evidence type="ECO:0000313" key="2">
    <source>
        <dbReference type="EMBL" id="SFC37715.1"/>
    </source>
</evidence>
<accession>A0A1I1IND7</accession>
<gene>
    <name evidence="2" type="ORF">SAMN05661030_0817</name>
</gene>
<sequence>MSGSGGQSNVEIDPQQVANATAQMDATASKLESSWTDAISAIEGLNNAGTWGTDGPGEEFQRAYTESGGTEVGAKGQAAVTDVGKFGPDVRTAVQNSLASDEVQAGQVDVDVKGL</sequence>
<evidence type="ECO:0008006" key="4">
    <source>
        <dbReference type="Google" id="ProtNLM"/>
    </source>
</evidence>
<protein>
    <recommendedName>
        <fullName evidence="4">WXG100 family type VII secretion target</fullName>
    </recommendedName>
</protein>
<dbReference type="RefSeq" id="WP_091554896.1">
    <property type="nucleotide sequence ID" value="NZ_BNAC01000003.1"/>
</dbReference>
<evidence type="ECO:0000313" key="3">
    <source>
        <dbReference type="Proteomes" id="UP000199022"/>
    </source>
</evidence>
<dbReference type="EMBL" id="FOMD01000001">
    <property type="protein sequence ID" value="SFC37715.1"/>
    <property type="molecule type" value="Genomic_DNA"/>
</dbReference>
<keyword evidence="3" id="KW-1185">Reference proteome</keyword>
<organism evidence="2 3">
    <name type="scientific">Klenkia taihuensis</name>
    <dbReference type="NCBI Taxonomy" id="1225127"/>
    <lineage>
        <taxon>Bacteria</taxon>
        <taxon>Bacillati</taxon>
        <taxon>Actinomycetota</taxon>
        <taxon>Actinomycetes</taxon>
        <taxon>Geodermatophilales</taxon>
        <taxon>Geodermatophilaceae</taxon>
        <taxon>Klenkia</taxon>
    </lineage>
</organism>
<feature type="region of interest" description="Disordered" evidence="1">
    <location>
        <begin position="46"/>
        <end position="75"/>
    </location>
</feature>
<name>A0A1I1IND7_9ACTN</name>
<dbReference type="Proteomes" id="UP000199022">
    <property type="component" value="Unassembled WGS sequence"/>
</dbReference>
<proteinExistence type="predicted"/>
<evidence type="ECO:0000256" key="1">
    <source>
        <dbReference type="SAM" id="MobiDB-lite"/>
    </source>
</evidence>
<dbReference type="STRING" id="1225127.SAMN05661030_0817"/>
<dbReference type="AlphaFoldDB" id="A0A1I1IND7"/>
<reference evidence="3" key="1">
    <citation type="submission" date="2016-10" db="EMBL/GenBank/DDBJ databases">
        <authorList>
            <person name="Varghese N."/>
            <person name="Submissions S."/>
        </authorList>
    </citation>
    <scope>NUCLEOTIDE SEQUENCE [LARGE SCALE GENOMIC DNA]</scope>
    <source>
        <strain evidence="3">DSM 45962</strain>
    </source>
</reference>
<dbReference type="OrthoDB" id="3534939at2"/>